<evidence type="ECO:0000256" key="5">
    <source>
        <dbReference type="ARBA" id="ARBA00022490"/>
    </source>
</evidence>
<evidence type="ECO:0000256" key="4">
    <source>
        <dbReference type="ARBA" id="ARBA00012086"/>
    </source>
</evidence>
<evidence type="ECO:0000313" key="16">
    <source>
        <dbReference type="EMBL" id="CUS83680.1"/>
    </source>
</evidence>
<evidence type="ECO:0000256" key="1">
    <source>
        <dbReference type="ARBA" id="ARBA00003294"/>
    </source>
</evidence>
<dbReference type="EMBL" id="FAOP01000001">
    <property type="protein sequence ID" value="CUU00718.1"/>
    <property type="molecule type" value="Genomic_DNA"/>
</dbReference>
<evidence type="ECO:0000256" key="2">
    <source>
        <dbReference type="ARBA" id="ARBA00005120"/>
    </source>
</evidence>
<accession>A0A0P1ME37</accession>
<dbReference type="GO" id="GO:0005829">
    <property type="term" value="C:cytosol"/>
    <property type="evidence" value="ECO:0007669"/>
    <property type="project" value="TreeGrafter"/>
</dbReference>
<evidence type="ECO:0000313" key="17">
    <source>
        <dbReference type="EMBL" id="CUU00718.1"/>
    </source>
</evidence>
<dbReference type="PIRSF" id="PIRSF001365">
    <property type="entry name" value="DHDPS"/>
    <property type="match status" value="1"/>
</dbReference>
<evidence type="ECO:0000256" key="15">
    <source>
        <dbReference type="PIRSR" id="PIRSR001365-2"/>
    </source>
</evidence>
<reference evidence="17 18" key="1">
    <citation type="submission" date="2015-11" db="EMBL/GenBank/DDBJ databases">
        <authorList>
            <person name="Zhang Y."/>
            <person name="Guo Z."/>
        </authorList>
    </citation>
    <scope>NUCLEOTIDE SEQUENCE [LARGE SCALE GENOMIC DNA]</scope>
    <source>
        <strain evidence="17">JGI-4</strain>
    </source>
</reference>
<comment type="subunit">
    <text evidence="12">Homotetramer; dimer of dimers.</text>
</comment>
<keyword evidence="6 12" id="KW-0028">Amino-acid biosynthesis</keyword>
<feature type="binding site" evidence="12 15">
    <location>
        <position position="209"/>
    </location>
    <ligand>
        <name>pyruvate</name>
        <dbReference type="ChEBI" id="CHEBI:15361"/>
    </ligand>
</feature>
<evidence type="ECO:0000256" key="7">
    <source>
        <dbReference type="ARBA" id="ARBA00022915"/>
    </source>
</evidence>
<evidence type="ECO:0000256" key="9">
    <source>
        <dbReference type="ARBA" id="ARBA00023239"/>
    </source>
</evidence>
<dbReference type="GO" id="GO:0019877">
    <property type="term" value="P:diaminopimelate biosynthetic process"/>
    <property type="evidence" value="ECO:0007669"/>
    <property type="project" value="UniProtKB-UniRule"/>
</dbReference>
<feature type="site" description="Part of a proton relay during catalysis" evidence="12">
    <location>
        <position position="49"/>
    </location>
</feature>
<dbReference type="Pfam" id="PF00701">
    <property type="entry name" value="DHDPS"/>
    <property type="match status" value="1"/>
</dbReference>
<accession>A0A0P1M0Z2</accession>
<accession>A0A0P1LTN3</accession>
<evidence type="ECO:0000256" key="13">
    <source>
        <dbReference type="PIRNR" id="PIRNR001365"/>
    </source>
</evidence>
<keyword evidence="5 12" id="KW-0963">Cytoplasm</keyword>
<dbReference type="Proteomes" id="UP000182011">
    <property type="component" value="Unassembled WGS sequence"/>
</dbReference>
<accession>A0A0N7MZJ8</accession>
<dbReference type="OrthoDB" id="9782828at2"/>
<evidence type="ECO:0000256" key="12">
    <source>
        <dbReference type="HAMAP-Rule" id="MF_00418"/>
    </source>
</evidence>
<name>A0A0N7MZJ8_9BACT</name>
<comment type="caution">
    <text evidence="12">Was originally thought to be a dihydrodipicolinate synthase (DHDPS), catalyzing the condensation of (S)-aspartate-beta-semialdehyde [(S)-ASA] and pyruvate to dihydrodipicolinate (DHDP). However, it was shown in E.coli that the product of the enzymatic reaction is not dihydrodipicolinate but in fact (4S)-4-hydroxy-2,3,4,5-tetrahydro-(2S)-dipicolinic acid (HTPA), and that the consecutive dehydration reaction leading to DHDP is not spontaneous but catalyzed by DapB.</text>
</comment>
<dbReference type="PANTHER" id="PTHR12128:SF66">
    <property type="entry name" value="4-HYDROXY-2-OXOGLUTARATE ALDOLASE, MITOCHONDRIAL"/>
    <property type="match status" value="1"/>
</dbReference>
<evidence type="ECO:0000256" key="11">
    <source>
        <dbReference type="ARBA" id="ARBA00047836"/>
    </source>
</evidence>
<dbReference type="InterPro" id="IPR020624">
    <property type="entry name" value="Schiff_base-form_aldolases_CS"/>
</dbReference>
<gene>
    <name evidence="12" type="primary">dapA</name>
    <name evidence="17" type="ORF">JGI4_00057</name>
    <name evidence="16" type="ORF">JGI8_00722</name>
</gene>
<dbReference type="AlphaFoldDB" id="A0A0N7MZJ8"/>
<dbReference type="PRINTS" id="PR00146">
    <property type="entry name" value="DHPICSNTHASE"/>
</dbReference>
<evidence type="ECO:0000256" key="3">
    <source>
        <dbReference type="ARBA" id="ARBA00007592"/>
    </source>
</evidence>
<evidence type="ECO:0000313" key="19">
    <source>
        <dbReference type="Proteomes" id="UP000182200"/>
    </source>
</evidence>
<dbReference type="HAMAP" id="MF_00418">
    <property type="entry name" value="DapA"/>
    <property type="match status" value="1"/>
</dbReference>
<comment type="pathway">
    <text evidence="2 12">Amino-acid biosynthesis; L-lysine biosynthesis via DAP pathway; (S)-tetrahydrodipicolinate from L-aspartate: step 3/4.</text>
</comment>
<dbReference type="Gene3D" id="3.20.20.70">
    <property type="entry name" value="Aldolase class I"/>
    <property type="match status" value="1"/>
</dbReference>
<comment type="similarity">
    <text evidence="3 12 13">Belongs to the DapA family.</text>
</comment>
<sequence length="307" mass="33925">MNKNFNFRGLATALVTPFNESGEVDYENLKRLVEWQIENKVDAIVPVGTTGESATLTDEEQYKIIETVIEQANGRITIIAGAGSNSTKKTIKLAKHAKELQADAILTITPYYNKPTQQGLYAHFAEVASAVDIPIIMYNVPGRTGVNMTAETTLKIAEEIPNVVGIKESSGNLIQIMQIIKNRPEGFKVYSGDDSFAFPVILAGGDGVISVASNEVPSLMKQLVSACLEGQLERARELHYKLLPLMEANFIETNPIPVKAAMAMLGLIKEVYRLPLVKMNEKNKEKLRNILFEVLERENVSIGFIEK</sequence>
<dbReference type="InterPro" id="IPR005263">
    <property type="entry name" value="DapA"/>
</dbReference>
<protein>
    <recommendedName>
        <fullName evidence="4 12">4-hydroxy-tetrahydrodipicolinate synthase</fullName>
        <shortName evidence="12">HTPA synthase</shortName>
        <ecNumber evidence="4 12">4.3.3.7</ecNumber>
    </recommendedName>
</protein>
<evidence type="ECO:0000313" key="18">
    <source>
        <dbReference type="Proteomes" id="UP000182011"/>
    </source>
</evidence>
<proteinExistence type="inferred from homology"/>
<comment type="catalytic activity">
    <reaction evidence="11 12">
        <text>L-aspartate 4-semialdehyde + pyruvate = (2S,4S)-4-hydroxy-2,3,4,5-tetrahydrodipicolinate + H2O + H(+)</text>
        <dbReference type="Rhea" id="RHEA:34171"/>
        <dbReference type="ChEBI" id="CHEBI:15361"/>
        <dbReference type="ChEBI" id="CHEBI:15377"/>
        <dbReference type="ChEBI" id="CHEBI:15378"/>
        <dbReference type="ChEBI" id="CHEBI:67139"/>
        <dbReference type="ChEBI" id="CHEBI:537519"/>
        <dbReference type="EC" id="4.3.3.7"/>
    </reaction>
</comment>
<keyword evidence="9 12" id="KW-0456">Lyase</keyword>
<evidence type="ECO:0000256" key="6">
    <source>
        <dbReference type="ARBA" id="ARBA00022605"/>
    </source>
</evidence>
<accession>A0A0P1MMH2</accession>
<comment type="function">
    <text evidence="1 12">Catalyzes the condensation of (S)-aspartate-beta-semialdehyde [(S)-ASA] and pyruvate to 4-hydroxy-tetrahydrodipicolinate (HTPA).</text>
</comment>
<dbReference type="EC" id="4.3.3.7" evidence="4 12"/>
<keyword evidence="8 12" id="KW-0457">Lysine biosynthesis</keyword>
<dbReference type="SMART" id="SM01130">
    <property type="entry name" value="DHDPS"/>
    <property type="match status" value="1"/>
</dbReference>
<dbReference type="InterPro" id="IPR020625">
    <property type="entry name" value="Schiff_base-form_aldolases_AS"/>
</dbReference>
<dbReference type="PROSITE" id="PS00665">
    <property type="entry name" value="DHDPS_1"/>
    <property type="match status" value="1"/>
</dbReference>
<dbReference type="GO" id="GO:0009089">
    <property type="term" value="P:lysine biosynthetic process via diaminopimelate"/>
    <property type="evidence" value="ECO:0007669"/>
    <property type="project" value="UniProtKB-UniRule"/>
</dbReference>
<dbReference type="STRING" id="1633631.GCA_001442925_00057"/>
<dbReference type="EMBL" id="CZVI01000007">
    <property type="protein sequence ID" value="CUS83680.1"/>
    <property type="molecule type" value="Genomic_DNA"/>
</dbReference>
<feature type="active site" description="Schiff-base intermediate with substrate" evidence="12 14">
    <location>
        <position position="167"/>
    </location>
</feature>
<dbReference type="Proteomes" id="UP000182200">
    <property type="component" value="Unassembled WGS sequence"/>
</dbReference>
<feature type="active site" description="Proton donor/acceptor" evidence="12 14">
    <location>
        <position position="138"/>
    </location>
</feature>
<evidence type="ECO:0000256" key="8">
    <source>
        <dbReference type="ARBA" id="ARBA00023154"/>
    </source>
</evidence>
<evidence type="ECO:0000256" key="10">
    <source>
        <dbReference type="ARBA" id="ARBA00023270"/>
    </source>
</evidence>
<accession>A0A0P1M215</accession>
<keyword evidence="19" id="KW-1185">Reference proteome</keyword>
<dbReference type="InterPro" id="IPR013785">
    <property type="entry name" value="Aldolase_TIM"/>
</dbReference>
<evidence type="ECO:0000256" key="14">
    <source>
        <dbReference type="PIRSR" id="PIRSR001365-1"/>
    </source>
</evidence>
<accession>A0A0P1LPN2</accession>
<dbReference type="CDD" id="cd00950">
    <property type="entry name" value="DHDPS"/>
    <property type="match status" value="1"/>
</dbReference>
<accession>A0A0P1P2L8</accession>
<dbReference type="RefSeq" id="WP_047133755.1">
    <property type="nucleotide sequence ID" value="NZ_CZVI01000007.1"/>
</dbReference>
<accession>A0A0S4MNT1</accession>
<feature type="site" description="Part of a proton relay during catalysis" evidence="12">
    <location>
        <position position="112"/>
    </location>
</feature>
<accession>A0A0P1LQM8</accession>
<dbReference type="SUPFAM" id="SSF51569">
    <property type="entry name" value="Aldolase"/>
    <property type="match status" value="1"/>
</dbReference>
<organism evidence="17 18">
    <name type="scientific">Candidatus Kryptonium thompsonii</name>
    <dbReference type="NCBI Taxonomy" id="1633631"/>
    <lineage>
        <taxon>Bacteria</taxon>
        <taxon>Pseudomonadati</taxon>
        <taxon>Candidatus Kryptoniota</taxon>
        <taxon>Candidatus Kryptonium</taxon>
    </lineage>
</organism>
<comment type="subcellular location">
    <subcellularLocation>
        <location evidence="12">Cytoplasm</location>
    </subcellularLocation>
</comment>
<keyword evidence="10 12" id="KW-0704">Schiff base</keyword>
<feature type="binding site" evidence="12 15">
    <location>
        <position position="50"/>
    </location>
    <ligand>
        <name>pyruvate</name>
        <dbReference type="ChEBI" id="CHEBI:15361"/>
    </ligand>
</feature>
<dbReference type="PANTHER" id="PTHR12128">
    <property type="entry name" value="DIHYDRODIPICOLINATE SYNTHASE"/>
    <property type="match status" value="1"/>
</dbReference>
<keyword evidence="7 12" id="KW-0220">Diaminopimelate biosynthesis</keyword>
<dbReference type="GO" id="GO:0008840">
    <property type="term" value="F:4-hydroxy-tetrahydrodipicolinate synthase activity"/>
    <property type="evidence" value="ECO:0007669"/>
    <property type="project" value="UniProtKB-UniRule"/>
</dbReference>
<dbReference type="NCBIfam" id="TIGR00674">
    <property type="entry name" value="dapA"/>
    <property type="match status" value="1"/>
</dbReference>
<reference evidence="16 19" key="2">
    <citation type="submission" date="2015-11" db="EMBL/GenBank/DDBJ databases">
        <authorList>
            <person name="Varghese N."/>
        </authorList>
    </citation>
    <scope>NUCLEOTIDE SEQUENCE [LARGE SCALE GENOMIC DNA]</scope>
    <source>
        <strain evidence="16 19">JGI-8</strain>
    </source>
</reference>
<dbReference type="PROSITE" id="PS00666">
    <property type="entry name" value="DHDPS_2"/>
    <property type="match status" value="1"/>
</dbReference>
<dbReference type="InterPro" id="IPR002220">
    <property type="entry name" value="DapA-like"/>
</dbReference>
<accession>A0A0P1LBY4</accession>
<dbReference type="UniPathway" id="UPA00034">
    <property type="reaction ID" value="UER00017"/>
</dbReference>